<dbReference type="InterPro" id="IPR036458">
    <property type="entry name" value="Na:dicarbo_symporter_sf"/>
</dbReference>
<feature type="transmembrane region" description="Helical" evidence="7">
    <location>
        <begin position="185"/>
        <end position="209"/>
    </location>
</feature>
<name>A0A0M3DHN3_9FIRM</name>
<feature type="transmembrane region" description="Helical" evidence="7">
    <location>
        <begin position="151"/>
        <end position="169"/>
    </location>
</feature>
<reference evidence="8 9" key="1">
    <citation type="submission" date="2015-04" db="EMBL/GenBank/DDBJ databases">
        <title>Microcin producing Clostridium sp. JC272T.</title>
        <authorList>
            <person name="Jyothsna T."/>
            <person name="Sasikala C."/>
            <person name="Ramana C."/>
        </authorList>
    </citation>
    <scope>NUCLEOTIDE SEQUENCE [LARGE SCALE GENOMIC DNA]</scope>
    <source>
        <strain evidence="8 9">JC272</strain>
    </source>
</reference>
<dbReference type="OrthoDB" id="9768885at2"/>
<dbReference type="PRINTS" id="PR00173">
    <property type="entry name" value="EDTRNSPORT"/>
</dbReference>
<evidence type="ECO:0000313" key="8">
    <source>
        <dbReference type="EMBL" id="KKY02110.1"/>
    </source>
</evidence>
<dbReference type="GO" id="GO:0006835">
    <property type="term" value="P:dicarboxylic acid transport"/>
    <property type="evidence" value="ECO:0007669"/>
    <property type="project" value="TreeGrafter"/>
</dbReference>
<keyword evidence="9" id="KW-1185">Reference proteome</keyword>
<dbReference type="Proteomes" id="UP000034407">
    <property type="component" value="Unassembled WGS sequence"/>
</dbReference>
<evidence type="ECO:0000256" key="5">
    <source>
        <dbReference type="ARBA" id="ARBA00022989"/>
    </source>
</evidence>
<evidence type="ECO:0000256" key="4">
    <source>
        <dbReference type="ARBA" id="ARBA00022692"/>
    </source>
</evidence>
<evidence type="ECO:0000256" key="1">
    <source>
        <dbReference type="ARBA" id="ARBA00004651"/>
    </source>
</evidence>
<accession>A0A0M3DHN3</accession>
<protein>
    <submittedName>
        <fullName evidence="8">Sodium:proton antiporter</fullName>
    </submittedName>
</protein>
<dbReference type="GO" id="GO:0015293">
    <property type="term" value="F:symporter activity"/>
    <property type="evidence" value="ECO:0007669"/>
    <property type="project" value="UniProtKB-KW"/>
</dbReference>
<keyword evidence="6 7" id="KW-0472">Membrane</keyword>
<dbReference type="InterPro" id="IPR001991">
    <property type="entry name" value="Na-dicarboxylate_symporter"/>
</dbReference>
<feature type="transmembrane region" description="Helical" evidence="7">
    <location>
        <begin position="333"/>
        <end position="352"/>
    </location>
</feature>
<dbReference type="Gene3D" id="1.10.3860.10">
    <property type="entry name" value="Sodium:dicarboxylate symporter"/>
    <property type="match status" value="1"/>
</dbReference>
<gene>
    <name evidence="8" type="ORF">VN21_04900</name>
</gene>
<feature type="transmembrane region" description="Helical" evidence="7">
    <location>
        <begin position="77"/>
        <end position="100"/>
    </location>
</feature>
<keyword evidence="2" id="KW-0813">Transport</keyword>
<dbReference type="PANTHER" id="PTHR42865">
    <property type="entry name" value="PROTON/GLUTAMATE-ASPARTATE SYMPORTER"/>
    <property type="match status" value="1"/>
</dbReference>
<evidence type="ECO:0000256" key="6">
    <source>
        <dbReference type="ARBA" id="ARBA00023136"/>
    </source>
</evidence>
<evidence type="ECO:0000256" key="3">
    <source>
        <dbReference type="ARBA" id="ARBA00022475"/>
    </source>
</evidence>
<feature type="transmembrane region" description="Helical" evidence="7">
    <location>
        <begin position="12"/>
        <end position="29"/>
    </location>
</feature>
<dbReference type="GO" id="GO:0005886">
    <property type="term" value="C:plasma membrane"/>
    <property type="evidence" value="ECO:0007669"/>
    <property type="project" value="UniProtKB-SubCell"/>
</dbReference>
<dbReference type="AlphaFoldDB" id="A0A0M3DHN3"/>
<comment type="caution">
    <text evidence="8">The sequence shown here is derived from an EMBL/GenBank/DDBJ whole genome shotgun (WGS) entry which is preliminary data.</text>
</comment>
<dbReference type="EMBL" id="LBBT01000112">
    <property type="protein sequence ID" value="KKY02110.1"/>
    <property type="molecule type" value="Genomic_DNA"/>
</dbReference>
<evidence type="ECO:0000256" key="2">
    <source>
        <dbReference type="ARBA" id="ARBA00022448"/>
    </source>
</evidence>
<dbReference type="SUPFAM" id="SSF118215">
    <property type="entry name" value="Proton glutamate symport protein"/>
    <property type="match status" value="1"/>
</dbReference>
<keyword evidence="4 7" id="KW-0812">Transmembrane</keyword>
<feature type="transmembrane region" description="Helical" evidence="7">
    <location>
        <begin position="221"/>
        <end position="245"/>
    </location>
</feature>
<sequence length="353" mass="37127">MKDFLKTYKSSFVLLGCTIIGAIVGLILGPKATVLKPFGDLFINLIMMIVVPLVFFSVASGVANVNSMQRFGKIMKNVIIVFTLTTLVMAVVGIIGTIIFNPSKGIDIHSVKEIMVAPDQEKLASKGNLLTQIVNSVTVSDFSELFSSGNLLQLVVFAVLIGSSIAVLGEKAKTIKNILNEGTNVILNVVGIIMKLGPIGLGCYTASIIGELGQEIIAGYIRVFLTYCVLAAIYFAVCYTLYAYLSGGKKGVKKFYENSISPIATALATSSSSACIPSNLEASKKIGVPDDIAETVIPLGINIHKDGSVLSVIVKVAFLTGILGGNMADPSNILNLLVTVLVVGVFMAPVAGG</sequence>
<evidence type="ECO:0000256" key="7">
    <source>
        <dbReference type="SAM" id="Phobius"/>
    </source>
</evidence>
<dbReference type="Pfam" id="PF00375">
    <property type="entry name" value="SDF"/>
    <property type="match status" value="1"/>
</dbReference>
<feature type="transmembrane region" description="Helical" evidence="7">
    <location>
        <begin position="41"/>
        <end position="65"/>
    </location>
</feature>
<evidence type="ECO:0000313" key="9">
    <source>
        <dbReference type="Proteomes" id="UP000034407"/>
    </source>
</evidence>
<proteinExistence type="predicted"/>
<organism evidence="8 9">
    <name type="scientific">Paraclostridium benzoelyticum</name>
    <dbReference type="NCBI Taxonomy" id="1629550"/>
    <lineage>
        <taxon>Bacteria</taxon>
        <taxon>Bacillati</taxon>
        <taxon>Bacillota</taxon>
        <taxon>Clostridia</taxon>
        <taxon>Peptostreptococcales</taxon>
        <taxon>Peptostreptococcaceae</taxon>
        <taxon>Paraclostridium</taxon>
    </lineage>
</organism>
<keyword evidence="3" id="KW-1003">Cell membrane</keyword>
<dbReference type="PATRIC" id="fig|1629550.3.peg.456"/>
<comment type="subcellular location">
    <subcellularLocation>
        <location evidence="1">Cell membrane</location>
        <topology evidence="1">Multi-pass membrane protein</topology>
    </subcellularLocation>
</comment>
<keyword evidence="5 7" id="KW-1133">Transmembrane helix</keyword>
<dbReference type="PANTHER" id="PTHR42865:SF7">
    <property type="entry name" value="PROTON_GLUTAMATE-ASPARTATE SYMPORTER"/>
    <property type="match status" value="1"/>
</dbReference>